<dbReference type="AlphaFoldDB" id="A0A411HJ12"/>
<accession>A0A411HJ12</accession>
<dbReference type="InterPro" id="IPR029044">
    <property type="entry name" value="Nucleotide-diphossugar_trans"/>
</dbReference>
<proteinExistence type="predicted"/>
<dbReference type="SUPFAM" id="SSF53448">
    <property type="entry name" value="Nucleotide-diphospho-sugar transferases"/>
    <property type="match status" value="1"/>
</dbReference>
<dbReference type="InterPro" id="IPR027791">
    <property type="entry name" value="Galactosyl_T_C"/>
</dbReference>
<keyword evidence="1 3" id="KW-0808">Transferase</keyword>
<name>A0A411HJ12_9GAMM</name>
<evidence type="ECO:0000313" key="4">
    <source>
        <dbReference type="Proteomes" id="UP000291562"/>
    </source>
</evidence>
<dbReference type="OrthoDB" id="9801954at2"/>
<reference evidence="3 4" key="1">
    <citation type="submission" date="2019-01" db="EMBL/GenBank/DDBJ databases">
        <title>Pseudolysobacter antarctica gen. nov., sp. nov., isolated from Fildes Peninsula, Antarctica.</title>
        <authorList>
            <person name="Wei Z."/>
            <person name="Peng F."/>
        </authorList>
    </citation>
    <scope>NUCLEOTIDE SEQUENCE [LARGE SCALE GENOMIC DNA]</scope>
    <source>
        <strain evidence="3 4">AQ6-296</strain>
    </source>
</reference>
<gene>
    <name evidence="3" type="ORF">ELE36_09050</name>
</gene>
<dbReference type="GO" id="GO:0016740">
    <property type="term" value="F:transferase activity"/>
    <property type="evidence" value="ECO:0007669"/>
    <property type="project" value="UniProtKB-KW"/>
</dbReference>
<dbReference type="Pfam" id="PF02709">
    <property type="entry name" value="Glyco_transf_7C"/>
    <property type="match status" value="1"/>
</dbReference>
<keyword evidence="4" id="KW-1185">Reference proteome</keyword>
<dbReference type="EMBL" id="CP035704">
    <property type="protein sequence ID" value="QBB70495.1"/>
    <property type="molecule type" value="Genomic_DNA"/>
</dbReference>
<evidence type="ECO:0000259" key="2">
    <source>
        <dbReference type="Pfam" id="PF02709"/>
    </source>
</evidence>
<organism evidence="3 4">
    <name type="scientific">Pseudolysobacter antarcticus</name>
    <dbReference type="NCBI Taxonomy" id="2511995"/>
    <lineage>
        <taxon>Bacteria</taxon>
        <taxon>Pseudomonadati</taxon>
        <taxon>Pseudomonadota</taxon>
        <taxon>Gammaproteobacteria</taxon>
        <taxon>Lysobacterales</taxon>
        <taxon>Rhodanobacteraceae</taxon>
        <taxon>Pseudolysobacter</taxon>
    </lineage>
</organism>
<feature type="domain" description="Galactosyltransferase C-terminal" evidence="2">
    <location>
        <begin position="158"/>
        <end position="202"/>
    </location>
</feature>
<sequence length="266" mass="30220">MNYASCILTYRESDSPDRRANLHTVLVWLSRLPQLEVIVVEQDSLPRLGSVLPHAACRNVFAYNPGPFNKGWGFNIGYRFARGSVLIFADADVLIDEQLPVSAELCQRGYQVVKPYRSIVDLTPAETAIVREGNFDYQPDRPDDPAINREGIAEFIVLCGGIFCVRRDAFAMLGGWDERFLGWGGEDDAMTYKLQRLRLSTIELDESPALHLWHPRSAATTMGQPMYPNNCALLADYRQYSDAELQRFAEVQLQIIGNREKYRPRT</sequence>
<evidence type="ECO:0000313" key="3">
    <source>
        <dbReference type="EMBL" id="QBB70495.1"/>
    </source>
</evidence>
<dbReference type="KEGG" id="xbc:ELE36_09050"/>
<dbReference type="RefSeq" id="WP_129832753.1">
    <property type="nucleotide sequence ID" value="NZ_CP035704.1"/>
</dbReference>
<dbReference type="Proteomes" id="UP000291562">
    <property type="component" value="Chromosome"/>
</dbReference>
<evidence type="ECO:0000256" key="1">
    <source>
        <dbReference type="ARBA" id="ARBA00022679"/>
    </source>
</evidence>
<dbReference type="Gene3D" id="3.90.550.10">
    <property type="entry name" value="Spore Coat Polysaccharide Biosynthesis Protein SpsA, Chain A"/>
    <property type="match status" value="1"/>
</dbReference>
<protein>
    <submittedName>
        <fullName evidence="3">Glycosyltransferase</fullName>
    </submittedName>
</protein>